<proteinExistence type="predicted"/>
<organism evidence="1 2">
    <name type="scientific">Bacillus thuringiensis</name>
    <dbReference type="NCBI Taxonomy" id="1428"/>
    <lineage>
        <taxon>Bacteria</taxon>
        <taxon>Bacillati</taxon>
        <taxon>Bacillota</taxon>
        <taxon>Bacilli</taxon>
        <taxon>Bacillales</taxon>
        <taxon>Bacillaceae</taxon>
        <taxon>Bacillus</taxon>
        <taxon>Bacillus cereus group</taxon>
    </lineage>
</organism>
<dbReference type="AlphaFoldDB" id="A0AAW9JDV8"/>
<accession>A0AAW9JDV8</accession>
<dbReference type="InterPro" id="IPR037069">
    <property type="entry name" value="AcylCoA_DH/ox_N_sf"/>
</dbReference>
<dbReference type="GO" id="GO:0003995">
    <property type="term" value="F:acyl-CoA dehydrogenase activity"/>
    <property type="evidence" value="ECO:0007669"/>
    <property type="project" value="TreeGrafter"/>
</dbReference>
<dbReference type="Gene3D" id="1.20.140.10">
    <property type="entry name" value="Butyryl-CoA Dehydrogenase, subunit A, domain 3"/>
    <property type="match status" value="1"/>
</dbReference>
<dbReference type="Gene3D" id="1.10.540.10">
    <property type="entry name" value="Acyl-CoA dehydrogenase/oxidase, N-terminal domain"/>
    <property type="match status" value="1"/>
</dbReference>
<dbReference type="Proteomes" id="UP001292252">
    <property type="component" value="Unassembled WGS sequence"/>
</dbReference>
<dbReference type="GO" id="GO:0050660">
    <property type="term" value="F:flavin adenine dinucleotide binding"/>
    <property type="evidence" value="ECO:0007669"/>
    <property type="project" value="InterPro"/>
</dbReference>
<dbReference type="EC" id="1.-.-.-" evidence="1"/>
<evidence type="ECO:0000313" key="1">
    <source>
        <dbReference type="EMBL" id="MDZ5475630.1"/>
    </source>
</evidence>
<name>A0AAW9JDV8_BACTU</name>
<dbReference type="Gene3D" id="2.40.110.10">
    <property type="entry name" value="Butyryl-CoA Dehydrogenase, subunit A, domain 2"/>
    <property type="match status" value="1"/>
</dbReference>
<gene>
    <name evidence="1" type="ORF">U2F49_04800</name>
</gene>
<protein>
    <submittedName>
        <fullName evidence="1">Acyl-CoA dehydrogenase family protein</fullName>
        <ecNumber evidence="1">1.-.-.-</ecNumber>
    </submittedName>
</protein>
<keyword evidence="1" id="KW-0560">Oxidoreductase</keyword>
<dbReference type="EMBL" id="JAXOTW010000002">
    <property type="protein sequence ID" value="MDZ5475630.1"/>
    <property type="molecule type" value="Genomic_DNA"/>
</dbReference>
<dbReference type="RefSeq" id="WP_153599096.1">
    <property type="nucleotide sequence ID" value="NZ_JAXOTW010000002.1"/>
</dbReference>
<evidence type="ECO:0000313" key="2">
    <source>
        <dbReference type="Proteomes" id="UP001292252"/>
    </source>
</evidence>
<reference evidence="1" key="1">
    <citation type="submission" date="2023-12" db="EMBL/GenBank/DDBJ databases">
        <title>Genome sequence of Bacillus thuringiensis strain SS10.</title>
        <authorList>
            <person name="Rouis S."/>
        </authorList>
    </citation>
    <scope>NUCLEOTIDE SEQUENCE</scope>
    <source>
        <strain evidence="1">SS10</strain>
    </source>
</reference>
<dbReference type="PANTHER" id="PTHR43884:SF12">
    <property type="entry name" value="ISOVALERYL-COA DEHYDROGENASE, MITOCHONDRIAL-RELATED"/>
    <property type="match status" value="1"/>
</dbReference>
<dbReference type="SUPFAM" id="SSF56645">
    <property type="entry name" value="Acyl-CoA dehydrogenase NM domain-like"/>
    <property type="match status" value="1"/>
</dbReference>
<dbReference type="InterPro" id="IPR046373">
    <property type="entry name" value="Acyl-CoA_Oxase/DH_mid-dom_sf"/>
</dbReference>
<comment type="caution">
    <text evidence="1">The sequence shown here is derived from an EMBL/GenBank/DDBJ whole genome shotgun (WGS) entry which is preliminary data.</text>
</comment>
<dbReference type="InterPro" id="IPR009100">
    <property type="entry name" value="AcylCoA_DH/oxidase_NM_dom_sf"/>
</dbReference>
<sequence>MQKTTEVLKGLLEVISNNSQRTDSGEFPIENINLLKKEKLMTTLISNNNNNNNNNITKKIIDCSQLVQEIGKHCLSTSMIYGMHCQQIFTIFNLEDSKAKNMIIKRLIDKQEYLSSVTSEYVKGGHLLTSNSAIDYIDEGHMFLNRKAPVVTGGQFADGFLITMKRSSNSNKDDVVLVFAFKEEIQASVKGEWSALGMRGTQSVPMEFNGVLCRDRILNINPFIDIAKIYTIPLGHIMWVSSWLGSIKAAFKQFIKIIKRNQEKRNSETVLSKVSEIRLLIETVDIYLKSVIEKYTRYLQNDVKIVDWNKFSIHINNLKILASENLYKAINIIIEVVGMYFGYQQIEGINFERTLRDLRSASIMFHNNRLKEVNGKLSLFNSEI</sequence>
<dbReference type="PANTHER" id="PTHR43884">
    <property type="entry name" value="ACYL-COA DEHYDROGENASE"/>
    <property type="match status" value="1"/>
</dbReference>